<comment type="caution">
    <text evidence="2">The sequence shown here is derived from an EMBL/GenBank/DDBJ whole genome shotgun (WGS) entry which is preliminary data.</text>
</comment>
<dbReference type="PANTHER" id="PTHR48050">
    <property type="entry name" value="STEROL 3-BETA-GLUCOSYLTRANSFERASE"/>
    <property type="match status" value="1"/>
</dbReference>
<organism evidence="2 3">
    <name type="scientific">Microbulbifer epialgicus</name>
    <dbReference type="NCBI Taxonomy" id="393907"/>
    <lineage>
        <taxon>Bacteria</taxon>
        <taxon>Pseudomonadati</taxon>
        <taxon>Pseudomonadota</taxon>
        <taxon>Gammaproteobacteria</taxon>
        <taxon>Cellvibrionales</taxon>
        <taxon>Microbulbiferaceae</taxon>
        <taxon>Microbulbifer</taxon>
    </lineage>
</organism>
<dbReference type="EMBL" id="JBGMEK010000027">
    <property type="protein sequence ID" value="MFA0811860.1"/>
    <property type="molecule type" value="Genomic_DNA"/>
</dbReference>
<dbReference type="PANTHER" id="PTHR48050:SF13">
    <property type="entry name" value="STEROL 3-BETA-GLUCOSYLTRANSFERASE UGT80A2"/>
    <property type="match status" value="1"/>
</dbReference>
<name>A0ABV4P1P4_9GAMM</name>
<gene>
    <name evidence="2" type="ORF">ACCI49_13130</name>
</gene>
<dbReference type="CDD" id="cd03784">
    <property type="entry name" value="GT1_Gtf-like"/>
    <property type="match status" value="1"/>
</dbReference>
<evidence type="ECO:0000259" key="1">
    <source>
        <dbReference type="Pfam" id="PF06722"/>
    </source>
</evidence>
<dbReference type="InterPro" id="IPR002213">
    <property type="entry name" value="UDP_glucos_trans"/>
</dbReference>
<dbReference type="InterPro" id="IPR010610">
    <property type="entry name" value="EryCIII-like_C"/>
</dbReference>
<dbReference type="SUPFAM" id="SSF53756">
    <property type="entry name" value="UDP-Glycosyltransferase/glycogen phosphorylase"/>
    <property type="match status" value="1"/>
</dbReference>
<reference evidence="2 3" key="1">
    <citation type="submission" date="2024-08" db="EMBL/GenBank/DDBJ databases">
        <authorList>
            <person name="Ishaq N."/>
        </authorList>
    </citation>
    <scope>NUCLEOTIDE SEQUENCE [LARGE SCALE GENOMIC DNA]</scope>
    <source>
        <strain evidence="2 3">DSM 18651</strain>
    </source>
</reference>
<dbReference type="RefSeq" id="WP_371839467.1">
    <property type="nucleotide sequence ID" value="NZ_JBGMEK010000027.1"/>
</dbReference>
<keyword evidence="3" id="KW-1185">Reference proteome</keyword>
<evidence type="ECO:0000313" key="3">
    <source>
        <dbReference type="Proteomes" id="UP001569428"/>
    </source>
</evidence>
<proteinExistence type="predicted"/>
<sequence length="420" mass="46403">MKLLISSLQVSQSGSKGHLHPAIELALEAQCRGWQVAMLPVPGTFGPQDQRQLDRAGIDWIKPPLLPEGVLKSRSSLAELTQNSQTNHLAYQSFLIDPLKYQFNGLIELLTQFNPDAVLYDLLVYGVPLAAQVAGIPAFGYCAGLKLLAQDRLLQSYRQVQNRITNSMQQFLTLNGLTANFHYLEMLSASGNYVFAPEALSSHPTANFPLTLAGPLPVSDNRGDCHTDLCELNNQFEIKGHPVVVSFGSVLDPYDYPDICEIIFTVAQRYQRQILISSPQFAHNKKLLPNHVVAMEYLPLPALLPQTSVFIHHGGANSFSEALYFGVPQILIPLTNDQPIQGELLNNSKAGFSIAPADFSRQWLEHCLACIFDPTDPVHNNIDRLKWLYQQGDGPATVLNDITLCLQNADSKSCSEERGA</sequence>
<accession>A0ABV4P1P4</accession>
<dbReference type="Proteomes" id="UP001569428">
    <property type="component" value="Unassembled WGS sequence"/>
</dbReference>
<dbReference type="InterPro" id="IPR050426">
    <property type="entry name" value="Glycosyltransferase_28"/>
</dbReference>
<evidence type="ECO:0000313" key="2">
    <source>
        <dbReference type="EMBL" id="MFA0811860.1"/>
    </source>
</evidence>
<feature type="domain" description="Erythromycin biosynthesis protein CIII-like C-terminal" evidence="1">
    <location>
        <begin position="283"/>
        <end position="373"/>
    </location>
</feature>
<dbReference type="Gene3D" id="3.40.50.2000">
    <property type="entry name" value="Glycogen Phosphorylase B"/>
    <property type="match status" value="2"/>
</dbReference>
<protein>
    <submittedName>
        <fullName evidence="2">Glycosyltransferase</fullName>
    </submittedName>
</protein>
<dbReference type="Pfam" id="PF06722">
    <property type="entry name" value="EryCIII-like_C"/>
    <property type="match status" value="1"/>
</dbReference>